<reference evidence="1" key="1">
    <citation type="submission" date="2023-05" db="EMBL/GenBank/DDBJ databases">
        <authorList>
            <person name="Zhang X."/>
        </authorList>
    </citation>
    <scope>NUCLEOTIDE SEQUENCE</scope>
    <source>
        <strain evidence="1">YF14B1</strain>
    </source>
</reference>
<dbReference type="PROSITE" id="PS51257">
    <property type="entry name" value="PROKAR_LIPOPROTEIN"/>
    <property type="match status" value="1"/>
</dbReference>
<protein>
    <recommendedName>
        <fullName evidence="3">Lipoprotein</fullName>
    </recommendedName>
</protein>
<dbReference type="EMBL" id="JASJOS010000014">
    <property type="protein sequence ID" value="MDJ1484213.1"/>
    <property type="molecule type" value="Genomic_DNA"/>
</dbReference>
<comment type="caution">
    <text evidence="1">The sequence shown here is derived from an EMBL/GenBank/DDBJ whole genome shotgun (WGS) entry which is preliminary data.</text>
</comment>
<evidence type="ECO:0000313" key="2">
    <source>
        <dbReference type="Proteomes" id="UP001241110"/>
    </source>
</evidence>
<evidence type="ECO:0008006" key="3">
    <source>
        <dbReference type="Google" id="ProtNLM"/>
    </source>
</evidence>
<evidence type="ECO:0000313" key="1">
    <source>
        <dbReference type="EMBL" id="MDJ1484213.1"/>
    </source>
</evidence>
<sequence>MKKHSSTKLLFWQMVVLFLAGCHKEETTPTTQESILIASAQQWFESSQSSKASRTTENLPERVLIWDEAEMITLTTGAQAVALPLHYAEQDPGAGASTQLLLYPNPNGWQTQILKVISDSSYFYANGRQMNWSNFSGIVAYYDWQENFQSGSSFRNGKKTGTLSVAEPSTRAGSGCQMVTITYYTQVCIGNDCVSTKDYDIQYIECSTSGGGGGGLPLPINPTLGGGVPRPNQPLTLVHLTPRGFTIPGQDKQPIDLSKYLDCFWASSTSGSYQITVYVDEPEAGSGETKFGLNVGHSFVGLKKTFADGTAIEQVFGFYPTEYTTDWVNAKFVNNGGSPYTVSATFSISAQQFLNASNAASYMTSEMYNIETQNCTDAVFYIFDATGINLPKNKSTFLFGAGSGHSPGQLGLDLRNQASQYPVNTTTGNAPNSKGPC</sequence>
<organism evidence="1 2">
    <name type="scientific">Xanthocytophaga flava</name>
    <dbReference type="NCBI Taxonomy" id="3048013"/>
    <lineage>
        <taxon>Bacteria</taxon>
        <taxon>Pseudomonadati</taxon>
        <taxon>Bacteroidota</taxon>
        <taxon>Cytophagia</taxon>
        <taxon>Cytophagales</taxon>
        <taxon>Rhodocytophagaceae</taxon>
        <taxon>Xanthocytophaga</taxon>
    </lineage>
</organism>
<dbReference type="AlphaFoldDB" id="A0AAE3QVL2"/>
<accession>A0AAE3QVL2</accession>
<gene>
    <name evidence="1" type="ORF">QNI16_27185</name>
</gene>
<dbReference type="RefSeq" id="WP_313985227.1">
    <property type="nucleotide sequence ID" value="NZ_JASJOS010000014.1"/>
</dbReference>
<dbReference type="Proteomes" id="UP001241110">
    <property type="component" value="Unassembled WGS sequence"/>
</dbReference>
<proteinExistence type="predicted"/>
<name>A0AAE3QVL2_9BACT</name>